<feature type="transmembrane region" description="Helical" evidence="2">
    <location>
        <begin position="281"/>
        <end position="302"/>
    </location>
</feature>
<feature type="transmembrane region" description="Helical" evidence="2">
    <location>
        <begin position="200"/>
        <end position="218"/>
    </location>
</feature>
<comment type="caution">
    <text evidence="3">The sequence shown here is derived from an EMBL/GenBank/DDBJ whole genome shotgun (WGS) entry which is preliminary data.</text>
</comment>
<feature type="transmembrane region" description="Helical" evidence="2">
    <location>
        <begin position="162"/>
        <end position="179"/>
    </location>
</feature>
<dbReference type="Pfam" id="PF10269">
    <property type="entry name" value="Tmemb_185A"/>
    <property type="match status" value="1"/>
</dbReference>
<dbReference type="InterPro" id="IPR019396">
    <property type="entry name" value="TM_Fragile-X-F-assoc"/>
</dbReference>
<feature type="transmembrane region" description="Helical" evidence="2">
    <location>
        <begin position="41"/>
        <end position="66"/>
    </location>
</feature>
<dbReference type="Proteomes" id="UP001431209">
    <property type="component" value="Unassembled WGS sequence"/>
</dbReference>
<dbReference type="AlphaFoldDB" id="A0AAW2YHR1"/>
<organism evidence="3 4">
    <name type="scientific">Acrasis kona</name>
    <dbReference type="NCBI Taxonomy" id="1008807"/>
    <lineage>
        <taxon>Eukaryota</taxon>
        <taxon>Discoba</taxon>
        <taxon>Heterolobosea</taxon>
        <taxon>Tetramitia</taxon>
        <taxon>Eutetramitia</taxon>
        <taxon>Acrasidae</taxon>
        <taxon>Acrasis</taxon>
    </lineage>
</organism>
<dbReference type="EMBL" id="JAOPGA020000002">
    <property type="protein sequence ID" value="KAL0476281.1"/>
    <property type="molecule type" value="Genomic_DNA"/>
</dbReference>
<name>A0AAW2YHR1_9EUKA</name>
<feature type="compositionally biased region" description="Basic and acidic residues" evidence="1">
    <location>
        <begin position="374"/>
        <end position="421"/>
    </location>
</feature>
<protein>
    <submittedName>
        <fullName evidence="3">Uncharacterized protein</fullName>
    </submittedName>
</protein>
<evidence type="ECO:0000313" key="3">
    <source>
        <dbReference type="EMBL" id="KAL0476281.1"/>
    </source>
</evidence>
<keyword evidence="2" id="KW-0812">Transmembrane</keyword>
<feature type="compositionally biased region" description="Acidic residues" evidence="1">
    <location>
        <begin position="422"/>
        <end position="443"/>
    </location>
</feature>
<feature type="transmembrane region" description="Helical" evidence="2">
    <location>
        <begin position="238"/>
        <end position="261"/>
    </location>
</feature>
<evidence type="ECO:0000256" key="2">
    <source>
        <dbReference type="SAM" id="Phobius"/>
    </source>
</evidence>
<feature type="transmembrane region" description="Helical" evidence="2">
    <location>
        <begin position="78"/>
        <end position="105"/>
    </location>
</feature>
<keyword evidence="4" id="KW-1185">Reference proteome</keyword>
<reference evidence="3 4" key="1">
    <citation type="submission" date="2024-03" db="EMBL/GenBank/DDBJ databases">
        <title>The Acrasis kona genome and developmental transcriptomes reveal deep origins of eukaryotic multicellular pathways.</title>
        <authorList>
            <person name="Sheikh S."/>
            <person name="Fu C.-J."/>
            <person name="Brown M.W."/>
            <person name="Baldauf S.L."/>
        </authorList>
    </citation>
    <scope>NUCLEOTIDE SEQUENCE [LARGE SCALE GENOMIC DNA]</scope>
    <source>
        <strain evidence="3 4">ATCC MYA-3509</strain>
    </source>
</reference>
<gene>
    <name evidence="3" type="ORF">AKO1_010897</name>
</gene>
<evidence type="ECO:0000313" key="4">
    <source>
        <dbReference type="Proteomes" id="UP001431209"/>
    </source>
</evidence>
<keyword evidence="2" id="KW-0472">Membrane</keyword>
<keyword evidence="2" id="KW-1133">Transmembrane helix</keyword>
<accession>A0AAW2YHR1</accession>
<proteinExistence type="predicted"/>
<feature type="region of interest" description="Disordered" evidence="1">
    <location>
        <begin position="361"/>
        <end position="445"/>
    </location>
</feature>
<evidence type="ECO:0000256" key="1">
    <source>
        <dbReference type="SAM" id="MobiDB-lite"/>
    </source>
</evidence>
<feature type="transmembrane region" description="Helical" evidence="2">
    <location>
        <begin position="117"/>
        <end position="142"/>
    </location>
</feature>
<feature type="transmembrane region" description="Helical" evidence="2">
    <location>
        <begin position="314"/>
        <end position="339"/>
    </location>
</feature>
<sequence>MFITSVCYDYYKGFVTAFIEINGAEQETIFGKPPMEKIVRIVNVAALIEQLVLLLFTVFVVIHMAVGSPSSTSIGFSLWIVWAPILGLFCVLAILAFIGFFYYVFCSFRHVRSTYWLIAYFFIFPIAFVNFCLFFGMPILVSILMPIQHETVLYQSPKTWDWTLYLVLWMVGALMKGFVRPTEDPMNPFSNQMPNIITSFVYFLFFFLCAAFIFLLTARTDLSIPFADNSSFPSISYWIIFIPYYIAIIMVFVTFAVKAAFEWRLVIKQKDPNGDGYFKAINYTTILIFLILMFVTGILLCYKLELPSNRQREMSTAVAIVLVPIASFLMLLLSIFPFVDYIKKVIQKKIAEKKKQKKLEAASPSAQTAVEPVDETKGKDVKDVELQEDPEAPKADKNDGANGEKDEQSGSDKKKEKKEKDDDSDSDDSSDAESDEQINDDGYVEMLCFL</sequence>